<dbReference type="OrthoDB" id="1875751at2759"/>
<dbReference type="InterPro" id="IPR035979">
    <property type="entry name" value="RBD_domain_sf"/>
</dbReference>
<name>A0A7J7KRA6_BUGNE</name>
<evidence type="ECO:0000259" key="3">
    <source>
        <dbReference type="PROSITE" id="PS50102"/>
    </source>
</evidence>
<proteinExistence type="predicted"/>
<evidence type="ECO:0000313" key="4">
    <source>
        <dbReference type="EMBL" id="KAF6040731.1"/>
    </source>
</evidence>
<dbReference type="InterPro" id="IPR000504">
    <property type="entry name" value="RRM_dom"/>
</dbReference>
<dbReference type="Pfam" id="PF00076">
    <property type="entry name" value="RRM_1"/>
    <property type="match status" value="1"/>
</dbReference>
<keyword evidence="1 2" id="KW-0694">RNA-binding</keyword>
<dbReference type="GO" id="GO:0003723">
    <property type="term" value="F:RNA binding"/>
    <property type="evidence" value="ECO:0007669"/>
    <property type="project" value="UniProtKB-UniRule"/>
</dbReference>
<dbReference type="PROSITE" id="PS50102">
    <property type="entry name" value="RRM"/>
    <property type="match status" value="1"/>
</dbReference>
<protein>
    <submittedName>
        <fullName evidence="4">TIAL1</fullName>
    </submittedName>
</protein>
<comment type="caution">
    <text evidence="4">The sequence shown here is derived from an EMBL/GenBank/DDBJ whole genome shotgun (WGS) entry which is preliminary data.</text>
</comment>
<accession>A0A7J7KRA6</accession>
<dbReference type="PANTHER" id="PTHR11176:SF57">
    <property type="entry name" value="PROTEIN BOULE"/>
    <property type="match status" value="1"/>
</dbReference>
<dbReference type="AlphaFoldDB" id="A0A7J7KRA6"/>
<evidence type="ECO:0000256" key="1">
    <source>
        <dbReference type="ARBA" id="ARBA00022884"/>
    </source>
</evidence>
<gene>
    <name evidence="4" type="ORF">EB796_000966</name>
</gene>
<feature type="domain" description="RRM" evidence="3">
    <location>
        <begin position="101"/>
        <end position="155"/>
    </location>
</feature>
<sequence length="155" mass="16897">MSPTTTSLMYPYLYTMPTNPSAQAPNSLASIMPSINTAGTLTHTPQVSTPSLLDHNLTNLSSMGSLQNLTNINSLLMVTATEMNWSGAGKELKKVDTTDHHHIFVGDISSELEVRQIRDAFVHFGEISDVKIIKDTQTGKSKGYGFVTFVHKEVG</sequence>
<reference evidence="4" key="1">
    <citation type="submission" date="2020-06" db="EMBL/GenBank/DDBJ databases">
        <title>Draft genome of Bugula neritina, a colonial animal packing powerful symbionts and potential medicines.</title>
        <authorList>
            <person name="Rayko M."/>
        </authorList>
    </citation>
    <scope>NUCLEOTIDE SEQUENCE [LARGE SCALE GENOMIC DNA]</scope>
    <source>
        <strain evidence="4">Kwan_BN1</strain>
    </source>
</reference>
<dbReference type="EMBL" id="VXIV02000107">
    <property type="protein sequence ID" value="KAF6040731.1"/>
    <property type="molecule type" value="Genomic_DNA"/>
</dbReference>
<dbReference type="InterPro" id="IPR012677">
    <property type="entry name" value="Nucleotide-bd_a/b_plait_sf"/>
</dbReference>
<keyword evidence="5" id="KW-1185">Reference proteome</keyword>
<dbReference type="SUPFAM" id="SSF54928">
    <property type="entry name" value="RNA-binding domain, RBD"/>
    <property type="match status" value="1"/>
</dbReference>
<evidence type="ECO:0000313" key="5">
    <source>
        <dbReference type="Proteomes" id="UP000593567"/>
    </source>
</evidence>
<evidence type="ECO:0000256" key="2">
    <source>
        <dbReference type="PROSITE-ProRule" id="PRU00176"/>
    </source>
</evidence>
<dbReference type="Gene3D" id="3.30.70.330">
    <property type="match status" value="1"/>
</dbReference>
<dbReference type="PANTHER" id="PTHR11176">
    <property type="entry name" value="BOULE-RELATED"/>
    <property type="match status" value="1"/>
</dbReference>
<dbReference type="Proteomes" id="UP000593567">
    <property type="component" value="Unassembled WGS sequence"/>
</dbReference>
<organism evidence="4 5">
    <name type="scientific">Bugula neritina</name>
    <name type="common">Brown bryozoan</name>
    <name type="synonym">Sertularia neritina</name>
    <dbReference type="NCBI Taxonomy" id="10212"/>
    <lineage>
        <taxon>Eukaryota</taxon>
        <taxon>Metazoa</taxon>
        <taxon>Spiralia</taxon>
        <taxon>Lophotrochozoa</taxon>
        <taxon>Bryozoa</taxon>
        <taxon>Gymnolaemata</taxon>
        <taxon>Cheilostomatida</taxon>
        <taxon>Flustrina</taxon>
        <taxon>Buguloidea</taxon>
        <taxon>Bugulidae</taxon>
        <taxon>Bugula</taxon>
    </lineage>
</organism>